<evidence type="ECO:0000313" key="1">
    <source>
        <dbReference type="EMBL" id="POM82595.1"/>
    </source>
</evidence>
<accession>A0A2P4YXR3</accession>
<organism evidence="1 2">
    <name type="scientific">Cryptosporidium meleagridis</name>
    <dbReference type="NCBI Taxonomy" id="93969"/>
    <lineage>
        <taxon>Eukaryota</taxon>
        <taxon>Sar</taxon>
        <taxon>Alveolata</taxon>
        <taxon>Apicomplexa</taxon>
        <taxon>Conoidasida</taxon>
        <taxon>Coccidia</taxon>
        <taxon>Eucoccidiorida</taxon>
        <taxon>Eimeriorina</taxon>
        <taxon>Cryptosporidiidae</taxon>
        <taxon>Cryptosporidium</taxon>
    </lineage>
</organism>
<dbReference type="OrthoDB" id="336808at2759"/>
<dbReference type="EMBL" id="JIBK01000005">
    <property type="protein sequence ID" value="POM82595.1"/>
    <property type="molecule type" value="Genomic_DNA"/>
</dbReference>
<dbReference type="VEuPathDB" id="CryptoDB:CmeUKMEL1_03180"/>
<dbReference type="AlphaFoldDB" id="A0A2P4YXR3"/>
<evidence type="ECO:0000313" key="2">
    <source>
        <dbReference type="Proteomes" id="UP000236928"/>
    </source>
</evidence>
<dbReference type="Proteomes" id="UP000236928">
    <property type="component" value="Unassembled WGS sequence"/>
</dbReference>
<gene>
    <name evidence="1" type="ORF">CmeUKMEL1_03180</name>
</gene>
<reference evidence="1 2" key="1">
    <citation type="submission" date="2014-04" db="EMBL/GenBank/DDBJ databases">
        <title>Comparative Genomics of Cryptosporidium Species.</title>
        <authorList>
            <person name="Silva J.C."/>
            <person name="Su Q."/>
            <person name="Chalmers R."/>
            <person name="Chibucos M.C."/>
            <person name="Elwin K."/>
            <person name="Godinez A."/>
            <person name="Guo F."/>
            <person name="Huynh K."/>
            <person name="Orvis J."/>
            <person name="Ott S."/>
            <person name="Sadzewicz L."/>
            <person name="Sengamalay N."/>
            <person name="Shetty A."/>
            <person name="Sun M."/>
            <person name="Tallon L."/>
            <person name="Xiao L."/>
            <person name="Zhang H."/>
            <person name="Fraser C.M."/>
            <person name="Zhu G."/>
            <person name="Kissinger J."/>
            <person name="Widmer G."/>
        </authorList>
    </citation>
    <scope>NUCLEOTIDE SEQUENCE [LARGE SCALE GENOMIC DNA]</scope>
    <source>
        <strain evidence="1 2">UKMEL1</strain>
    </source>
</reference>
<sequence length="456" mass="51816">MSWWLEKLAKNLTTGINSENSVNNSKNNITSSNESEEEILANNSSIFTQNYELNGCYKCTLCTSGVGLGSYKCDVIFMEKKLIVLHLVSRNNLNISRILAPIAATAFATSFKGDNSKVSKGEWIVLPFDLITGVELQNQGKEVRITTRSGISYFLGENEECILKVCEIYNERRDSLKYLENKENVKNSNSRSFTIHNADIPISSRENIGKESFSDFAPLAHIFPGCIVSIKATELAEILTDDLFYGKYILDPKETFELEISKWEGQSNIVSNDKSEFWLKRGASREIQYRRKISTGVLDIWVSFTEKHQILFPTDRSFMHILICVIFTIFEKEVGIKILIRLVEIQENKTQFDLECELENTSSLPYLVRYQLESSTINNIKSTVQNYIQGIKDHLSGICSGNMDSTPEFCSNTAICNLNHPESKIGLFNQTTAKCDESIICCFQPFHQVLRSLFQF</sequence>
<comment type="caution">
    <text evidence="1">The sequence shown here is derived from an EMBL/GenBank/DDBJ whole genome shotgun (WGS) entry which is preliminary data.</text>
</comment>
<name>A0A2P4YXR3_9CRYT</name>
<protein>
    <submittedName>
        <fullName evidence="1">Uncharacterized protein</fullName>
    </submittedName>
</protein>
<proteinExistence type="predicted"/>
<keyword evidence="2" id="KW-1185">Reference proteome</keyword>